<comment type="caution">
    <text evidence="1">The sequence shown here is derived from an EMBL/GenBank/DDBJ whole genome shotgun (WGS) entry which is preliminary data.</text>
</comment>
<reference evidence="1" key="1">
    <citation type="journal article" date="2020" name="Stud. Mycol.">
        <title>101 Dothideomycetes genomes: a test case for predicting lifestyles and emergence of pathogens.</title>
        <authorList>
            <person name="Haridas S."/>
            <person name="Albert R."/>
            <person name="Binder M."/>
            <person name="Bloem J."/>
            <person name="Labutti K."/>
            <person name="Salamov A."/>
            <person name="Andreopoulos B."/>
            <person name="Baker S."/>
            <person name="Barry K."/>
            <person name="Bills G."/>
            <person name="Bluhm B."/>
            <person name="Cannon C."/>
            <person name="Castanera R."/>
            <person name="Culley D."/>
            <person name="Daum C."/>
            <person name="Ezra D."/>
            <person name="Gonzalez J."/>
            <person name="Henrissat B."/>
            <person name="Kuo A."/>
            <person name="Liang C."/>
            <person name="Lipzen A."/>
            <person name="Lutzoni F."/>
            <person name="Magnuson J."/>
            <person name="Mondo S."/>
            <person name="Nolan M."/>
            <person name="Ohm R."/>
            <person name="Pangilinan J."/>
            <person name="Park H.-J."/>
            <person name="Ramirez L."/>
            <person name="Alfaro M."/>
            <person name="Sun H."/>
            <person name="Tritt A."/>
            <person name="Yoshinaga Y."/>
            <person name="Zwiers L.-H."/>
            <person name="Turgeon B."/>
            <person name="Goodwin S."/>
            <person name="Spatafora J."/>
            <person name="Crous P."/>
            <person name="Grigoriev I."/>
        </authorList>
    </citation>
    <scope>NUCLEOTIDE SEQUENCE</scope>
    <source>
        <strain evidence="1">ATCC 200398</strain>
    </source>
</reference>
<gene>
    <name evidence="1" type="ORF">BDR25DRAFT_297359</name>
</gene>
<sequence length="174" mass="19816">MTDIVKPAEIRSEDIKTANPDTEEVKEFTIDTKHTDEALKVLVGYSGEQTWTEKEEKHLRRKIDLRLMPVLCMTYGLQYYDKAMLSQAALFGLRTDLQLSKGNRYSFSAAIFYLGFIVGAYPAMILAQRFPIERVASAIVTVWGFCLILTTVCYNEQVLAFLFGSLDDIIRRLA</sequence>
<keyword evidence="2" id="KW-1185">Reference proteome</keyword>
<accession>A0ACB6QBL9</accession>
<evidence type="ECO:0000313" key="1">
    <source>
        <dbReference type="EMBL" id="KAF2463900.1"/>
    </source>
</evidence>
<evidence type="ECO:0000313" key="2">
    <source>
        <dbReference type="Proteomes" id="UP000799755"/>
    </source>
</evidence>
<dbReference type="Proteomes" id="UP000799755">
    <property type="component" value="Unassembled WGS sequence"/>
</dbReference>
<name>A0ACB6QBL9_9PLEO</name>
<organism evidence="1 2">
    <name type="scientific">Lindgomyces ingoldianus</name>
    <dbReference type="NCBI Taxonomy" id="673940"/>
    <lineage>
        <taxon>Eukaryota</taxon>
        <taxon>Fungi</taxon>
        <taxon>Dikarya</taxon>
        <taxon>Ascomycota</taxon>
        <taxon>Pezizomycotina</taxon>
        <taxon>Dothideomycetes</taxon>
        <taxon>Pleosporomycetidae</taxon>
        <taxon>Pleosporales</taxon>
        <taxon>Lindgomycetaceae</taxon>
        <taxon>Lindgomyces</taxon>
    </lineage>
</organism>
<dbReference type="EMBL" id="MU003544">
    <property type="protein sequence ID" value="KAF2463900.1"/>
    <property type="molecule type" value="Genomic_DNA"/>
</dbReference>
<protein>
    <submittedName>
        <fullName evidence="1">Uncharacterized protein</fullName>
    </submittedName>
</protein>
<proteinExistence type="predicted"/>